<organism evidence="5 6">
    <name type="scientific">Pyrrhoderma noxium</name>
    <dbReference type="NCBI Taxonomy" id="2282107"/>
    <lineage>
        <taxon>Eukaryota</taxon>
        <taxon>Fungi</taxon>
        <taxon>Dikarya</taxon>
        <taxon>Basidiomycota</taxon>
        <taxon>Agaricomycotina</taxon>
        <taxon>Agaricomycetes</taxon>
        <taxon>Hymenochaetales</taxon>
        <taxon>Hymenochaetaceae</taxon>
        <taxon>Pyrrhoderma</taxon>
    </lineage>
</organism>
<dbReference type="InParanoid" id="A0A286UCP9"/>
<dbReference type="InterPro" id="IPR007219">
    <property type="entry name" value="XnlR_reg_dom"/>
</dbReference>
<protein>
    <recommendedName>
        <fullName evidence="4">Xylanolytic transcriptional activator regulatory domain-containing protein</fullName>
    </recommendedName>
</protein>
<dbReference type="CDD" id="cd00067">
    <property type="entry name" value="GAL4"/>
    <property type="match status" value="1"/>
</dbReference>
<dbReference type="GO" id="GO:0001080">
    <property type="term" value="P:nitrogen catabolite activation of transcription from RNA polymerase II promoter"/>
    <property type="evidence" value="ECO:0007669"/>
    <property type="project" value="TreeGrafter"/>
</dbReference>
<name>A0A286UCP9_9AGAM</name>
<evidence type="ECO:0000256" key="2">
    <source>
        <dbReference type="ARBA" id="ARBA00023242"/>
    </source>
</evidence>
<keyword evidence="6" id="KW-1185">Reference proteome</keyword>
<keyword evidence="2" id="KW-0539">Nucleus</keyword>
<feature type="region of interest" description="Disordered" evidence="3">
    <location>
        <begin position="1"/>
        <end position="22"/>
    </location>
</feature>
<dbReference type="OrthoDB" id="2534600at2759"/>
<evidence type="ECO:0000313" key="5">
    <source>
        <dbReference type="EMBL" id="PAV17356.1"/>
    </source>
</evidence>
<dbReference type="Proteomes" id="UP000217199">
    <property type="component" value="Unassembled WGS sequence"/>
</dbReference>
<dbReference type="Gene3D" id="4.10.240.10">
    <property type="entry name" value="Zn(2)-C6 fungal-type DNA-binding domain"/>
    <property type="match status" value="1"/>
</dbReference>
<feature type="domain" description="Xylanolytic transcriptional activator regulatory" evidence="4">
    <location>
        <begin position="255"/>
        <end position="556"/>
    </location>
</feature>
<sequence length="815" mass="88116">MDPHPLHLHPSAIKGGDSTNTSLTNPTAGASVVGLPSLMEQNHIHELAKTLPPPRRQNVACDACRARKVRCTQLPGQDKYAEQGRIQRLHCISKNYACTHYVQQATSEKKRSSANRRAARVSTNAASSSKSPPPNLSSPSNNNFSGGRSNGSATNNNNSNGNGSGSATGTGNPYGTPYALSLPYQLPNSRGATTSVRDATLQLLAYLFSPEGPTDPATSIPIRGRSPPRYHDWGELSVRLESEAFRIEFALDLVEVFFQICHTRLPLLNPTQFRARLKQALSLPSPTSPTSLDSGRTNSSNGDGNTSTNNEHVHPALLATVLAWGAKFSEHPLIVADRTSSPSISIEEDGLGLNGSGGGEVLIGPSRFARTLVNRAREVAEAEKVHRVSTVDHVVIALLIEPLQNQTPDEPDGFHGFWLTAAIRHLLFLQINHKSVMTNIQDPEARGTMIFAWWMACLADAYHSAYYRRKPQLDDDDYDIDFYTVDPLPPEVHDTQNMALSPREQYEFLGYYRAAHALARIARHMSKQLWRPTTESDGIPFEVLVALVNALNEWRDEHLPRVGVPSDFESEWDFVSAVSACASDATYHVMWVILFNAVDDYGIKEFNEALRLNQHTHQNPHPHSLPTHSHSHSQSVLMGMGSGTSGVGGIGGIGGGSASGLTPVSSPLSPGATMEMESVKHKVLDEAMHAALRIAGLTGVLTSNGYLKLDPAVMHFSCLTAGTLLARLGRPEVTNCVAGLKQYNHAYEEAGEEAIEMERVYRAVLKGESDIGHMSSVVAASGVGMGVVGGGQGEGMSVDVPYGGHHSHQGQGFFG</sequence>
<dbReference type="InterPro" id="IPR036864">
    <property type="entry name" value="Zn2-C6_fun-type_DNA-bd_sf"/>
</dbReference>
<dbReference type="SUPFAM" id="SSF57701">
    <property type="entry name" value="Zn2/Cys6 DNA-binding domain"/>
    <property type="match status" value="1"/>
</dbReference>
<dbReference type="InterPro" id="IPR050797">
    <property type="entry name" value="Carb_Metab_Trans_Reg"/>
</dbReference>
<comment type="caution">
    <text evidence="5">The sequence shown here is derived from an EMBL/GenBank/DDBJ whole genome shotgun (WGS) entry which is preliminary data.</text>
</comment>
<accession>A0A286UCP9</accession>
<feature type="compositionally biased region" description="Low complexity" evidence="3">
    <location>
        <begin position="283"/>
        <end position="310"/>
    </location>
</feature>
<dbReference type="PANTHER" id="PTHR31668:SF4">
    <property type="entry name" value="TRANSCRIPTIONAL ACTIVATOR PROTEIN DAL81"/>
    <property type="match status" value="1"/>
</dbReference>
<proteinExistence type="predicted"/>
<dbReference type="Pfam" id="PF04082">
    <property type="entry name" value="Fungal_trans"/>
    <property type="match status" value="1"/>
</dbReference>
<feature type="region of interest" description="Disordered" evidence="3">
    <location>
        <begin position="283"/>
        <end position="311"/>
    </location>
</feature>
<feature type="region of interest" description="Disordered" evidence="3">
    <location>
        <begin position="106"/>
        <end position="174"/>
    </location>
</feature>
<dbReference type="InterPro" id="IPR001138">
    <property type="entry name" value="Zn2Cys6_DnaBD"/>
</dbReference>
<dbReference type="GO" id="GO:0008270">
    <property type="term" value="F:zinc ion binding"/>
    <property type="evidence" value="ECO:0007669"/>
    <property type="project" value="InterPro"/>
</dbReference>
<evidence type="ECO:0000259" key="4">
    <source>
        <dbReference type="Pfam" id="PF04082"/>
    </source>
</evidence>
<keyword evidence="1" id="KW-0479">Metal-binding</keyword>
<dbReference type="EMBL" id="NBII01000007">
    <property type="protein sequence ID" value="PAV17356.1"/>
    <property type="molecule type" value="Genomic_DNA"/>
</dbReference>
<feature type="compositionally biased region" description="Low complexity" evidence="3">
    <location>
        <begin position="120"/>
        <end position="130"/>
    </location>
</feature>
<evidence type="ECO:0000256" key="3">
    <source>
        <dbReference type="SAM" id="MobiDB-lite"/>
    </source>
</evidence>
<dbReference type="GO" id="GO:0006351">
    <property type="term" value="P:DNA-templated transcription"/>
    <property type="evidence" value="ECO:0007669"/>
    <property type="project" value="InterPro"/>
</dbReference>
<reference evidence="5 6" key="1">
    <citation type="journal article" date="2017" name="Mol. Ecol.">
        <title>Comparative and population genomic landscape of Phellinus noxius: A hypervariable fungus causing root rot in trees.</title>
        <authorList>
            <person name="Chung C.L."/>
            <person name="Lee T.J."/>
            <person name="Akiba M."/>
            <person name="Lee H.H."/>
            <person name="Kuo T.H."/>
            <person name="Liu D."/>
            <person name="Ke H.M."/>
            <person name="Yokoi T."/>
            <person name="Roa M.B."/>
            <person name="Lu M.J."/>
            <person name="Chang Y.Y."/>
            <person name="Ann P.J."/>
            <person name="Tsai J.N."/>
            <person name="Chen C.Y."/>
            <person name="Tzean S.S."/>
            <person name="Ota Y."/>
            <person name="Hattori T."/>
            <person name="Sahashi N."/>
            <person name="Liou R.F."/>
            <person name="Kikuchi T."/>
            <person name="Tsai I.J."/>
        </authorList>
    </citation>
    <scope>NUCLEOTIDE SEQUENCE [LARGE SCALE GENOMIC DNA]</scope>
    <source>
        <strain evidence="5 6">FFPRI411160</strain>
    </source>
</reference>
<dbReference type="PANTHER" id="PTHR31668">
    <property type="entry name" value="GLUCOSE TRANSPORT TRANSCRIPTION REGULATOR RGT1-RELATED-RELATED"/>
    <property type="match status" value="1"/>
</dbReference>
<dbReference type="GO" id="GO:0003677">
    <property type="term" value="F:DNA binding"/>
    <property type="evidence" value="ECO:0007669"/>
    <property type="project" value="InterPro"/>
</dbReference>
<dbReference type="AlphaFoldDB" id="A0A286UCP9"/>
<dbReference type="CDD" id="cd12148">
    <property type="entry name" value="fungal_TF_MHR"/>
    <property type="match status" value="1"/>
</dbReference>
<evidence type="ECO:0000313" key="6">
    <source>
        <dbReference type="Proteomes" id="UP000217199"/>
    </source>
</evidence>
<dbReference type="GO" id="GO:0000981">
    <property type="term" value="F:DNA-binding transcription factor activity, RNA polymerase II-specific"/>
    <property type="evidence" value="ECO:0007669"/>
    <property type="project" value="InterPro"/>
</dbReference>
<feature type="compositionally biased region" description="Low complexity" evidence="3">
    <location>
        <begin position="137"/>
        <end position="161"/>
    </location>
</feature>
<gene>
    <name evidence="5" type="ORF">PNOK_0742000</name>
</gene>
<dbReference type="GO" id="GO:0005634">
    <property type="term" value="C:nucleus"/>
    <property type="evidence" value="ECO:0007669"/>
    <property type="project" value="TreeGrafter"/>
</dbReference>
<evidence type="ECO:0000256" key="1">
    <source>
        <dbReference type="ARBA" id="ARBA00022723"/>
    </source>
</evidence>
<dbReference type="STRING" id="2282107.A0A286UCP9"/>